<keyword evidence="3 7" id="KW-0210">Decarboxylase</keyword>
<organism evidence="9 10">
    <name type="scientific">Candidatus Lambdaproteobacteria bacterium RIFOXYD2_FULL_50_16</name>
    <dbReference type="NCBI Taxonomy" id="1817772"/>
    <lineage>
        <taxon>Bacteria</taxon>
        <taxon>Pseudomonadati</taxon>
        <taxon>Pseudomonadota</taxon>
        <taxon>Candidatus Lambdaproteobacteria</taxon>
    </lineage>
</organism>
<comment type="caution">
    <text evidence="9">The sequence shown here is derived from an EMBL/GenBank/DDBJ whole genome shotgun (WGS) entry which is preliminary data.</text>
</comment>
<comment type="similarity">
    <text evidence="2 7">Belongs to the OMP decarboxylase family. Type 2 subfamily.</text>
</comment>
<protein>
    <recommendedName>
        <fullName evidence="7">Orotidine 5'-phosphate decarboxylase</fullName>
        <ecNumber evidence="7">4.1.1.23</ecNumber>
    </recommendedName>
    <alternativeName>
        <fullName evidence="7">OMP decarboxylase</fullName>
        <shortName evidence="7">OMPDCase</shortName>
        <shortName evidence="7">OMPdecase</shortName>
    </alternativeName>
</protein>
<sequence length="307" mass="32593">MIDRLQAQISAKKSPILVGLDPLFDRLPPALKPEKPSREAAALALYRFNEALLEAIADLVPAVKLQMACYELYGPAGLEAFERSVVKAKALGLFVIDDSKRGDIGSTAALYAAGHLGAAPLGRLSGPLAAQDFVTINPYLGSDGLDPFYKEALAQDKGVYVLVRTSNPSARQYQEAQIEGRALFEQIALDLQAQAQAHQGSCGYAPFGAVVGATWPAEAAKLRAMMPNVPFLVPGYGAQGGAGIDVMPCFDGAGQGALINSSRGIIFAFETEKTHDFAGAARRATLAMRQDLIDAFKQTGKLPVGWD</sequence>
<dbReference type="UniPathway" id="UPA00070">
    <property type="reaction ID" value="UER00120"/>
</dbReference>
<dbReference type="PANTHER" id="PTHR43375:SF1">
    <property type="entry name" value="OROTIDINE 5'-PHOSPHATE DECARBOXYLASE"/>
    <property type="match status" value="1"/>
</dbReference>
<dbReference type="Proteomes" id="UP000178449">
    <property type="component" value="Unassembled WGS sequence"/>
</dbReference>
<comment type="pathway">
    <text evidence="1 7">Pyrimidine metabolism; UMP biosynthesis via de novo pathway; UMP from orotate: step 2/2.</text>
</comment>
<dbReference type="EC" id="4.1.1.23" evidence="7"/>
<keyword evidence="4 7" id="KW-0665">Pyrimidine biosynthesis</keyword>
<dbReference type="Pfam" id="PF00215">
    <property type="entry name" value="OMPdecase"/>
    <property type="match status" value="1"/>
</dbReference>
<dbReference type="NCBIfam" id="TIGR02127">
    <property type="entry name" value="pyrF_sub2"/>
    <property type="match status" value="1"/>
</dbReference>
<name>A0A1F6G7Q1_9PROT</name>
<evidence type="ECO:0000256" key="3">
    <source>
        <dbReference type="ARBA" id="ARBA00022793"/>
    </source>
</evidence>
<dbReference type="InterPro" id="IPR001754">
    <property type="entry name" value="OMPdeCOase_dom"/>
</dbReference>
<dbReference type="Gene3D" id="3.20.20.70">
    <property type="entry name" value="Aldolase class I"/>
    <property type="match status" value="1"/>
</dbReference>
<evidence type="ECO:0000313" key="10">
    <source>
        <dbReference type="Proteomes" id="UP000178449"/>
    </source>
</evidence>
<gene>
    <name evidence="7" type="primary">pyrF</name>
    <name evidence="9" type="ORF">A2527_09150</name>
</gene>
<evidence type="ECO:0000256" key="5">
    <source>
        <dbReference type="ARBA" id="ARBA00023239"/>
    </source>
</evidence>
<evidence type="ECO:0000256" key="2">
    <source>
        <dbReference type="ARBA" id="ARBA00008847"/>
    </source>
</evidence>
<evidence type="ECO:0000256" key="4">
    <source>
        <dbReference type="ARBA" id="ARBA00022975"/>
    </source>
</evidence>
<reference evidence="9 10" key="1">
    <citation type="journal article" date="2016" name="Nat. Commun.">
        <title>Thousands of microbial genomes shed light on interconnected biogeochemical processes in an aquifer system.</title>
        <authorList>
            <person name="Anantharaman K."/>
            <person name="Brown C.T."/>
            <person name="Hug L.A."/>
            <person name="Sharon I."/>
            <person name="Castelle C.J."/>
            <person name="Probst A.J."/>
            <person name="Thomas B.C."/>
            <person name="Singh A."/>
            <person name="Wilkins M.J."/>
            <person name="Karaoz U."/>
            <person name="Brodie E.L."/>
            <person name="Williams K.H."/>
            <person name="Hubbard S.S."/>
            <person name="Banfield J.F."/>
        </authorList>
    </citation>
    <scope>NUCLEOTIDE SEQUENCE [LARGE SCALE GENOMIC DNA]</scope>
</reference>
<dbReference type="InterPro" id="IPR013785">
    <property type="entry name" value="Aldolase_TIM"/>
</dbReference>
<evidence type="ECO:0000313" key="9">
    <source>
        <dbReference type="EMBL" id="OGG94141.1"/>
    </source>
</evidence>
<dbReference type="PANTHER" id="PTHR43375">
    <property type="entry name" value="OROTIDINE 5'-PHOSPHATE DECARBOXYLASE"/>
    <property type="match status" value="1"/>
</dbReference>
<evidence type="ECO:0000256" key="6">
    <source>
        <dbReference type="ARBA" id="ARBA00049157"/>
    </source>
</evidence>
<feature type="domain" description="Orotidine 5'-phosphate decarboxylase" evidence="8">
    <location>
        <begin position="15"/>
        <end position="277"/>
    </location>
</feature>
<dbReference type="STRING" id="1817772.A2527_09150"/>
<proteinExistence type="inferred from homology"/>
<dbReference type="GO" id="GO:0006207">
    <property type="term" value="P:'de novo' pyrimidine nucleobase biosynthetic process"/>
    <property type="evidence" value="ECO:0007669"/>
    <property type="project" value="InterPro"/>
</dbReference>
<dbReference type="CDD" id="cd04725">
    <property type="entry name" value="OMP_decarboxylase_like"/>
    <property type="match status" value="1"/>
</dbReference>
<dbReference type="GO" id="GO:0044205">
    <property type="term" value="P:'de novo' UMP biosynthetic process"/>
    <property type="evidence" value="ECO:0007669"/>
    <property type="project" value="UniProtKB-UniRule"/>
</dbReference>
<evidence type="ECO:0000256" key="7">
    <source>
        <dbReference type="HAMAP-Rule" id="MF_01215"/>
    </source>
</evidence>
<dbReference type="HAMAP" id="MF_01215">
    <property type="entry name" value="OMPdecase_type2"/>
    <property type="match status" value="1"/>
</dbReference>
<dbReference type="InterPro" id="IPR011060">
    <property type="entry name" value="RibuloseP-bd_barrel"/>
</dbReference>
<dbReference type="EMBL" id="MFNE01000043">
    <property type="protein sequence ID" value="OGG94141.1"/>
    <property type="molecule type" value="Genomic_DNA"/>
</dbReference>
<comment type="catalytic activity">
    <reaction evidence="6 7">
        <text>orotidine 5'-phosphate + H(+) = UMP + CO2</text>
        <dbReference type="Rhea" id="RHEA:11596"/>
        <dbReference type="ChEBI" id="CHEBI:15378"/>
        <dbReference type="ChEBI" id="CHEBI:16526"/>
        <dbReference type="ChEBI" id="CHEBI:57538"/>
        <dbReference type="ChEBI" id="CHEBI:57865"/>
        <dbReference type="EC" id="4.1.1.23"/>
    </reaction>
</comment>
<evidence type="ECO:0000259" key="8">
    <source>
        <dbReference type="SMART" id="SM00934"/>
    </source>
</evidence>
<keyword evidence="5 7" id="KW-0456">Lyase</keyword>
<dbReference type="InterPro" id="IPR011995">
    <property type="entry name" value="OMPdecase_type-2"/>
</dbReference>
<evidence type="ECO:0000256" key="1">
    <source>
        <dbReference type="ARBA" id="ARBA00004861"/>
    </source>
</evidence>
<dbReference type="GO" id="GO:0004590">
    <property type="term" value="F:orotidine-5'-phosphate decarboxylase activity"/>
    <property type="evidence" value="ECO:0007669"/>
    <property type="project" value="UniProtKB-UniRule"/>
</dbReference>
<dbReference type="SUPFAM" id="SSF51366">
    <property type="entry name" value="Ribulose-phoshate binding barrel"/>
    <property type="match status" value="1"/>
</dbReference>
<feature type="active site" description="Proton donor" evidence="7">
    <location>
        <position position="100"/>
    </location>
</feature>
<dbReference type="AlphaFoldDB" id="A0A1F6G7Q1"/>
<accession>A0A1F6G7Q1</accession>
<dbReference type="SMART" id="SM00934">
    <property type="entry name" value="OMPdecase"/>
    <property type="match status" value="1"/>
</dbReference>